<comment type="caution">
    <text evidence="1">The sequence shown here is derived from an EMBL/GenBank/DDBJ whole genome shotgun (WGS) entry which is preliminary data.</text>
</comment>
<gene>
    <name evidence="1" type="ORF">EHQ30_02760</name>
</gene>
<proteinExistence type="predicted"/>
<dbReference type="OrthoDB" id="337775at2"/>
<evidence type="ECO:0008006" key="3">
    <source>
        <dbReference type="Google" id="ProtNLM"/>
    </source>
</evidence>
<reference evidence="1" key="1">
    <citation type="journal article" date="2019" name="PLoS Negl. Trop. Dis.">
        <title>Revisiting the worldwide diversity of Leptospira species in the environment.</title>
        <authorList>
            <person name="Vincent A.T."/>
            <person name="Schiettekatte O."/>
            <person name="Bourhy P."/>
            <person name="Veyrier F.J."/>
            <person name="Picardeau M."/>
        </authorList>
    </citation>
    <scope>NUCLEOTIDE SEQUENCE [LARGE SCALE GENOMIC DNA]</scope>
    <source>
        <strain evidence="1">201800277</strain>
    </source>
</reference>
<sequence>MKWVSFFAIAFAVSCSYKVGNFKEVSLEAPANLEVVGSGTVEGRECGWAGFNNTWYNQSIAEATRDALTKAPGATGLKDVTISGKHAVWLVLNCVYVEGTPVIEKSSASTGKKK</sequence>
<evidence type="ECO:0000313" key="1">
    <source>
        <dbReference type="EMBL" id="TGK97138.1"/>
    </source>
</evidence>
<dbReference type="PROSITE" id="PS51257">
    <property type="entry name" value="PROKAR_LIPOPROTEIN"/>
    <property type="match status" value="1"/>
</dbReference>
<evidence type="ECO:0000313" key="2">
    <source>
        <dbReference type="Proteomes" id="UP000297891"/>
    </source>
</evidence>
<name>A0A2M9XZL8_9LEPT</name>
<dbReference type="EMBL" id="RQFP01000001">
    <property type="protein sequence ID" value="TGK97138.1"/>
    <property type="molecule type" value="Genomic_DNA"/>
</dbReference>
<keyword evidence="2" id="KW-1185">Reference proteome</keyword>
<dbReference type="RefSeq" id="WP_100791786.1">
    <property type="nucleotide sequence ID" value="NZ_NPDQ01000007.1"/>
</dbReference>
<dbReference type="Proteomes" id="UP000297891">
    <property type="component" value="Unassembled WGS sequence"/>
</dbReference>
<dbReference type="AlphaFoldDB" id="A0A2M9XZL8"/>
<protein>
    <recommendedName>
        <fullName evidence="3">Lipoprotein</fullName>
    </recommendedName>
</protein>
<organism evidence="1 2">
    <name type="scientific">Leptospira brenneri</name>
    <dbReference type="NCBI Taxonomy" id="2023182"/>
    <lineage>
        <taxon>Bacteria</taxon>
        <taxon>Pseudomonadati</taxon>
        <taxon>Spirochaetota</taxon>
        <taxon>Spirochaetia</taxon>
        <taxon>Leptospirales</taxon>
        <taxon>Leptospiraceae</taxon>
        <taxon>Leptospira</taxon>
    </lineage>
</organism>
<accession>A0A2M9XZL8</accession>